<dbReference type="Pfam" id="PF17210">
    <property type="entry name" value="SdrD_B"/>
    <property type="match status" value="1"/>
</dbReference>
<feature type="non-terminal residue" evidence="6">
    <location>
        <position position="1885"/>
    </location>
</feature>
<evidence type="ECO:0000256" key="1">
    <source>
        <dbReference type="ARBA" id="ARBA00004613"/>
    </source>
</evidence>
<dbReference type="InterPro" id="IPR013783">
    <property type="entry name" value="Ig-like_fold"/>
</dbReference>
<gene>
    <name evidence="6" type="ORF">JHK64_05320</name>
</gene>
<protein>
    <submittedName>
        <fullName evidence="6">Cna B-type domain-containing protein</fullName>
    </submittedName>
</protein>
<dbReference type="Pfam" id="PF05738">
    <property type="entry name" value="Cna_B"/>
    <property type="match status" value="8"/>
</dbReference>
<dbReference type="Gene3D" id="2.60.40.1140">
    <property type="entry name" value="Collagen-binding surface protein Cna, B-type domain"/>
    <property type="match status" value="8"/>
</dbReference>
<dbReference type="Proteomes" id="UP000644875">
    <property type="component" value="Unassembled WGS sequence"/>
</dbReference>
<feature type="domain" description="CNA-B" evidence="4">
    <location>
        <begin position="1413"/>
        <end position="1496"/>
    </location>
</feature>
<accession>A0A934PAG2</accession>
<evidence type="ECO:0000256" key="2">
    <source>
        <dbReference type="ARBA" id="ARBA00022525"/>
    </source>
</evidence>
<feature type="domain" description="CNA-B" evidence="4">
    <location>
        <begin position="1225"/>
        <end position="1308"/>
    </location>
</feature>
<feature type="domain" description="CNA-B" evidence="4">
    <location>
        <begin position="1132"/>
        <end position="1217"/>
    </location>
</feature>
<feature type="domain" description="CNA-B" evidence="4">
    <location>
        <begin position="1504"/>
        <end position="1594"/>
    </location>
</feature>
<comment type="subcellular location">
    <subcellularLocation>
        <location evidence="1">Secreted</location>
    </subcellularLocation>
</comment>
<keyword evidence="2" id="KW-0964">Secreted</keyword>
<feature type="domain" description="SD-repeat containing protein B" evidence="5">
    <location>
        <begin position="1012"/>
        <end position="1115"/>
    </location>
</feature>
<feature type="domain" description="CNA-B" evidence="4">
    <location>
        <begin position="1713"/>
        <end position="1795"/>
    </location>
</feature>
<keyword evidence="3" id="KW-0732">Signal</keyword>
<evidence type="ECO:0000313" key="7">
    <source>
        <dbReference type="Proteomes" id="UP000644875"/>
    </source>
</evidence>
<dbReference type="CDD" id="cd00222">
    <property type="entry name" value="CollagenBindB"/>
    <property type="match status" value="8"/>
</dbReference>
<sequence>MKIKSKRWLSFHQIIIHYFMVFSIVLGQLATPMVALSDTIEEQTNPSVTMVERSQDDLVAIEAPQINEESNAIVSSENNQPSSVNIDEGKLKIDATEKQMTPTPISPNNSGIVLGQFDLYDTTKGNENIDLYSGKQTTTYVSFSTTATQGTQNYTVKLKFNKNFIDKDDIITSNPTSLSAPAIIEEDNEGNYIVTYQFNDLTGGTDLSFPTKFIAKSGPTPNGYQLPVTATIYADDLSNPIDTKTINYTYKVKNIVTEKQIKKDDLTYSNLDQEIISAGEESDTHSGFLSEDVTKLKPVTFRYHSGIGLDADSNLGNRNLEKVIYRDTLPTGAVFLPEKNPGWTYDETSRVATYEYTVPEDIKFGSSAFNSPVINLLFPDGELYDINDSNKGVYTNKIQAEYIPKDKADYENTIVYEDSVDFRLAPSEDGFSAEKTGWERIYNTEKYLENWEGPWYFSIANPLDENIENFQISDDKLDEHLYFSKVYFPQMSSDIFEGTVDIYSEIEGGQKTLVAENVDFSTSEQTIKLTGQVIKVYVEAHNTSSHKSVLKPTTSDAKKFKMTLFSKIKDPTVQLSSGYVFKNEATLKGNKDGKDTFEKIVIAQDKVLIDPNQTFHIRKNVKTENRTFGAGEKIPVTLDLNSNGVLPNTEIKFTQVVDLLPIGVNYVPNSSTLNIDYGKNTYQFDPSLANGTYEPKVVPNYKGTGRTALVWEILPVIALELETASDSFPYQINYQMEVTKYASIGENINNVFVGWENNDEIIPIRASNTSTVETDIYDLNNNGRTDDLISGAQGNFTHSPVKELISRKTVKGSLDTGYTLDTGDTSNPGVATSEIASDGSYELSILNNSDNDYQTFVLLDILPYVGDKTVGINKLTGERIARNSQFEIHLSGPITVPEGYKVYYSQDLPTGNDMGTYVNGANWEETPTNFSQVRAFKIELQPGFVLNVGKNVNFGVPFVTPNNDILGRYGRDDAVNKQLLAVNSFGVATAADLNFTESNNASIELFKYKVEGYVFEDLDEKDALKGDNDKPFKNYVVKLIDNNGNPVIDLDNQPIQTTTDDNGYYTMDVFRHGDYKVQIITPDGYTLVTPKNENLGSHITDENNGTTDSFNLSLNNPIAKKNAGYSKNTISISGQKIWDDANNQDNLRPKEITVKLVADGVDTGKTQTTDATKDWKYSFDGLAPTNAQGQNIVYTVEEADVINGYTAKVTGYDITNTHTPSTVNISGKKIWDDANDQDGKRPTEVVVNLLADGQPTGQKVTVTEATNWAYEFTDLPEFKDGQKIVYTVTEDAVAEYTTNINGFDITNSYQPGKTSIRVTKAWIDNNNQDGLRPDSIKVQLYADGQKVGAAVDVTAADNWSYTWSDLPEKAAGKIINYSVVEEDTVAGYTSATSPLISGNVTITNSHIPTVTQVSGKKIWNDANNQDGKRPTEVVVNLLADGQPTSQKVTVNEASNWEYQFTNLPEYKAGQKIIYTVSEDPVAEYTTDINGFDITNSYTPGKTNITVFKIWDDGNNQDNLRPDSVKVQLYANGQKLGEAVELTDKSIIGWTYTWSDLDIKANGQDIVYTVEEVGTIDGYTTTVGQLISGSVTIINKHTPSTISVKGQKTWDDANNQDGIRPDSVTVHLFADGVDTGKTAVASAETNWTYEFTDLPEYKKKENGNSQFWRSATTTRAAKNPKVVYTVVEDAVPGYTTDINGFDITNTHTPSLVSISGTKTWNDANNQDGVRPAEIIVNLLADGVATGQTKTVTAADNWTYEFTDLPEFKDGQKIVYSVTEEAVPGYTTDINGFDITNNHTPSLVSISGTKTWDDANNQDGVRPSEIIVNLLADGQPTGQTATVNDASNWTYEFTGLPEFKDGQKIVYTVTENKVDNYTVAIDGYNIT</sequence>
<feature type="domain" description="CNA-B" evidence="4">
    <location>
        <begin position="1804"/>
        <end position="1885"/>
    </location>
</feature>
<evidence type="ECO:0000256" key="3">
    <source>
        <dbReference type="ARBA" id="ARBA00022729"/>
    </source>
</evidence>
<evidence type="ECO:0000259" key="4">
    <source>
        <dbReference type="Pfam" id="PF05738"/>
    </source>
</evidence>
<feature type="domain" description="CNA-B" evidence="4">
    <location>
        <begin position="1603"/>
        <end position="1705"/>
    </location>
</feature>
<organism evidence="6 7">
    <name type="scientific">Streptococcus zalophi</name>
    <dbReference type="NCBI Taxonomy" id="640031"/>
    <lineage>
        <taxon>Bacteria</taxon>
        <taxon>Bacillati</taxon>
        <taxon>Bacillota</taxon>
        <taxon>Bacilli</taxon>
        <taxon>Lactobacillales</taxon>
        <taxon>Streptococcaceae</taxon>
        <taxon>Streptococcus</taxon>
    </lineage>
</organism>
<dbReference type="EMBL" id="JAENBP010000006">
    <property type="protein sequence ID" value="MBJ8350050.1"/>
    <property type="molecule type" value="Genomic_DNA"/>
</dbReference>
<dbReference type="RefSeq" id="WP_199567969.1">
    <property type="nucleotide sequence ID" value="NZ_JAENBP010000006.1"/>
</dbReference>
<dbReference type="SUPFAM" id="SSF49478">
    <property type="entry name" value="Cna protein B-type domain"/>
    <property type="match status" value="9"/>
</dbReference>
<dbReference type="InterPro" id="IPR008454">
    <property type="entry name" value="Collagen-bd_Cna-like_B-typ_dom"/>
</dbReference>
<dbReference type="Gene3D" id="2.60.40.10">
    <property type="entry name" value="Immunoglobulins"/>
    <property type="match status" value="1"/>
</dbReference>
<keyword evidence="7" id="KW-1185">Reference proteome</keyword>
<proteinExistence type="predicted"/>
<feature type="domain" description="CNA-B" evidence="4">
    <location>
        <begin position="1316"/>
        <end position="1404"/>
    </location>
</feature>
<reference evidence="6 7" key="1">
    <citation type="journal article" date="2021" name="Int. J. Syst. Evol. Microbiol.">
        <title>Streptococcus vicugnae sp. nov., isolated from faeces of alpacas (Vicugna pacos) and cattle (Bos taurus), Streptococcus zalophi sp. nov., and Streptococcus pacificus sp. nov., isolated from respiratory tract of California sea lions (Zalophus californianus).</title>
        <authorList>
            <person name="Volokhov D.V."/>
            <person name="Zagorodnyaya T.A."/>
            <person name="Shen Z."/>
            <person name="Blom J."/>
            <person name="Furtak V.A."/>
            <person name="Eisenberg T."/>
            <person name="Fan P."/>
            <person name="Jeong K.C."/>
            <person name="Gao Y."/>
            <person name="Zhang S."/>
            <person name="Amselle M."/>
        </authorList>
    </citation>
    <scope>NUCLEOTIDE SEQUENCE [LARGE SCALE GENOMIC DNA]</scope>
    <source>
        <strain evidence="7">CSL7508-lung</strain>
    </source>
</reference>
<comment type="caution">
    <text evidence="6">The sequence shown here is derived from an EMBL/GenBank/DDBJ whole genome shotgun (WGS) entry which is preliminary data.</text>
</comment>
<evidence type="ECO:0000313" key="6">
    <source>
        <dbReference type="EMBL" id="MBJ8350050.1"/>
    </source>
</evidence>
<dbReference type="InterPro" id="IPR033764">
    <property type="entry name" value="Sdr_B"/>
</dbReference>
<dbReference type="GO" id="GO:0005576">
    <property type="term" value="C:extracellular region"/>
    <property type="evidence" value="ECO:0007669"/>
    <property type="project" value="UniProtKB-SubCell"/>
</dbReference>
<evidence type="ECO:0000259" key="5">
    <source>
        <dbReference type="Pfam" id="PF17210"/>
    </source>
</evidence>
<name>A0A934PAG2_9STRE</name>